<name>A0A5M8P232_9BACT</name>
<dbReference type="PANTHER" id="PTHR35534">
    <property type="entry name" value="50S RIBOSOMAL PROTEIN L32"/>
    <property type="match status" value="1"/>
</dbReference>
<evidence type="ECO:0000256" key="5">
    <source>
        <dbReference type="HAMAP-Rule" id="MF_00340"/>
    </source>
</evidence>
<feature type="region of interest" description="Disordered" evidence="6">
    <location>
        <begin position="1"/>
        <end position="21"/>
    </location>
</feature>
<organism evidence="7 8">
    <name type="scientific">Candidatus Ordinivivax streblomastigis</name>
    <dbReference type="NCBI Taxonomy" id="2540710"/>
    <lineage>
        <taxon>Bacteria</taxon>
        <taxon>Pseudomonadati</taxon>
        <taxon>Bacteroidota</taxon>
        <taxon>Bacteroidia</taxon>
        <taxon>Bacteroidales</taxon>
        <taxon>Candidatus Ordinivivax</taxon>
    </lineage>
</organism>
<protein>
    <recommendedName>
        <fullName evidence="4 5">Large ribosomal subunit protein bL32</fullName>
    </recommendedName>
</protein>
<dbReference type="InterPro" id="IPR011332">
    <property type="entry name" value="Ribosomal_zn-bd"/>
</dbReference>
<dbReference type="GO" id="GO:0015934">
    <property type="term" value="C:large ribosomal subunit"/>
    <property type="evidence" value="ECO:0007669"/>
    <property type="project" value="InterPro"/>
</dbReference>
<proteinExistence type="inferred from homology"/>
<dbReference type="HAMAP" id="MF_00340">
    <property type="entry name" value="Ribosomal_bL32"/>
    <property type="match status" value="1"/>
</dbReference>
<evidence type="ECO:0000256" key="4">
    <source>
        <dbReference type="ARBA" id="ARBA00035178"/>
    </source>
</evidence>
<evidence type="ECO:0000256" key="1">
    <source>
        <dbReference type="ARBA" id="ARBA00008560"/>
    </source>
</evidence>
<comment type="caution">
    <text evidence="7">The sequence shown here is derived from an EMBL/GenBank/DDBJ whole genome shotgun (WGS) entry which is preliminary data.</text>
</comment>
<feature type="compositionally biased region" description="Basic residues" evidence="6">
    <location>
        <begin position="1"/>
        <end position="19"/>
    </location>
</feature>
<accession>A0A5M8P232</accession>
<gene>
    <name evidence="5" type="primary">rpmF</name>
    <name evidence="7" type="ORF">EZS26_001341</name>
</gene>
<dbReference type="InterPro" id="IPR002677">
    <property type="entry name" value="Ribosomal_bL32"/>
</dbReference>
<dbReference type="GO" id="GO:0006412">
    <property type="term" value="P:translation"/>
    <property type="evidence" value="ECO:0007669"/>
    <property type="project" value="UniProtKB-UniRule"/>
</dbReference>
<dbReference type="NCBIfam" id="TIGR01031">
    <property type="entry name" value="rpmF_bact"/>
    <property type="match status" value="1"/>
</dbReference>
<dbReference type="InterPro" id="IPR044957">
    <property type="entry name" value="Ribosomal_bL32_bact"/>
</dbReference>
<dbReference type="EMBL" id="SNRX01000007">
    <property type="protein sequence ID" value="KAA6302509.1"/>
    <property type="molecule type" value="Genomic_DNA"/>
</dbReference>
<comment type="similarity">
    <text evidence="1 5">Belongs to the bacterial ribosomal protein bL32 family.</text>
</comment>
<dbReference type="PANTHER" id="PTHR35534:SF1">
    <property type="entry name" value="LARGE RIBOSOMAL SUBUNIT PROTEIN BL32"/>
    <property type="match status" value="1"/>
</dbReference>
<reference evidence="7 8" key="1">
    <citation type="submission" date="2019-03" db="EMBL/GenBank/DDBJ databases">
        <title>Single cell metagenomics reveals metabolic interactions within the superorganism composed of flagellate Streblomastix strix and complex community of Bacteroidetes bacteria on its surface.</title>
        <authorList>
            <person name="Treitli S.C."/>
            <person name="Kolisko M."/>
            <person name="Husnik F."/>
            <person name="Keeling P."/>
            <person name="Hampl V."/>
        </authorList>
    </citation>
    <scope>NUCLEOTIDE SEQUENCE [LARGE SCALE GENOMIC DNA]</scope>
    <source>
        <strain evidence="7">St1</strain>
    </source>
</reference>
<evidence type="ECO:0000313" key="7">
    <source>
        <dbReference type="EMBL" id="KAA6302509.1"/>
    </source>
</evidence>
<evidence type="ECO:0000256" key="2">
    <source>
        <dbReference type="ARBA" id="ARBA00022980"/>
    </source>
</evidence>
<evidence type="ECO:0000313" key="8">
    <source>
        <dbReference type="Proteomes" id="UP000324575"/>
    </source>
</evidence>
<evidence type="ECO:0000256" key="6">
    <source>
        <dbReference type="SAM" id="MobiDB-lite"/>
    </source>
</evidence>
<dbReference type="GO" id="GO:0003735">
    <property type="term" value="F:structural constituent of ribosome"/>
    <property type="evidence" value="ECO:0007669"/>
    <property type="project" value="InterPro"/>
</dbReference>
<keyword evidence="3 5" id="KW-0687">Ribonucleoprotein</keyword>
<dbReference type="Pfam" id="PF01783">
    <property type="entry name" value="Ribosomal_L32p"/>
    <property type="match status" value="1"/>
</dbReference>
<dbReference type="AlphaFoldDB" id="A0A5M8P232"/>
<dbReference type="SUPFAM" id="SSF57829">
    <property type="entry name" value="Zn-binding ribosomal proteins"/>
    <property type="match status" value="1"/>
</dbReference>
<keyword evidence="2 5" id="KW-0689">Ribosomal protein</keyword>
<evidence type="ECO:0000256" key="3">
    <source>
        <dbReference type="ARBA" id="ARBA00023274"/>
    </source>
</evidence>
<dbReference type="Proteomes" id="UP000324575">
    <property type="component" value="Unassembled WGS sequence"/>
</dbReference>
<sequence>MAHPKRRIGKTRRDKRRTHDKAVLPQIALDPTTGEYHLYHRAHWYEGKLYYKGKVIIDKNAEATA</sequence>